<feature type="modified residue" description="4-aspartylphosphate" evidence="4">
    <location>
        <position position="55"/>
    </location>
</feature>
<dbReference type="GO" id="GO:0000160">
    <property type="term" value="P:phosphorelay signal transduction system"/>
    <property type="evidence" value="ECO:0007669"/>
    <property type="project" value="InterPro"/>
</dbReference>
<dbReference type="RefSeq" id="WP_187434375.1">
    <property type="nucleotide sequence ID" value="NZ_VNHS01000009.1"/>
</dbReference>
<dbReference type="Pfam" id="PF00072">
    <property type="entry name" value="Response_reg"/>
    <property type="match status" value="1"/>
</dbReference>
<dbReference type="EMBL" id="VNHS01000009">
    <property type="protein sequence ID" value="TYP71967.1"/>
    <property type="molecule type" value="Genomic_DNA"/>
</dbReference>
<proteinExistence type="predicted"/>
<organism evidence="7 8">
    <name type="scientific">Paenibacillus methanolicus</name>
    <dbReference type="NCBI Taxonomy" id="582686"/>
    <lineage>
        <taxon>Bacteria</taxon>
        <taxon>Bacillati</taxon>
        <taxon>Bacillota</taxon>
        <taxon>Bacilli</taxon>
        <taxon>Bacillales</taxon>
        <taxon>Paenibacillaceae</taxon>
        <taxon>Paenibacillus</taxon>
    </lineage>
</organism>
<dbReference type="SMART" id="SM00342">
    <property type="entry name" value="HTH_ARAC"/>
    <property type="match status" value="1"/>
</dbReference>
<accession>A0A5S5BY53</accession>
<dbReference type="PANTHER" id="PTHR43280">
    <property type="entry name" value="ARAC-FAMILY TRANSCRIPTIONAL REGULATOR"/>
    <property type="match status" value="1"/>
</dbReference>
<feature type="domain" description="Response regulatory" evidence="6">
    <location>
        <begin position="2"/>
        <end position="120"/>
    </location>
</feature>
<dbReference type="InterPro" id="IPR020449">
    <property type="entry name" value="Tscrpt_reg_AraC-type_HTH"/>
</dbReference>
<evidence type="ECO:0000259" key="6">
    <source>
        <dbReference type="PROSITE" id="PS50110"/>
    </source>
</evidence>
<keyword evidence="3" id="KW-0804">Transcription</keyword>
<dbReference type="PRINTS" id="PR00032">
    <property type="entry name" value="HTHARAC"/>
</dbReference>
<dbReference type="InterPro" id="IPR001789">
    <property type="entry name" value="Sig_transdc_resp-reg_receiver"/>
</dbReference>
<dbReference type="InterPro" id="IPR009057">
    <property type="entry name" value="Homeodomain-like_sf"/>
</dbReference>
<evidence type="ECO:0000256" key="3">
    <source>
        <dbReference type="ARBA" id="ARBA00023163"/>
    </source>
</evidence>
<name>A0A5S5BY53_9BACL</name>
<dbReference type="SUPFAM" id="SSF46689">
    <property type="entry name" value="Homeodomain-like"/>
    <property type="match status" value="2"/>
</dbReference>
<feature type="domain" description="HTH araC/xylS-type" evidence="5">
    <location>
        <begin position="162"/>
        <end position="260"/>
    </location>
</feature>
<dbReference type="GO" id="GO:0043565">
    <property type="term" value="F:sequence-specific DNA binding"/>
    <property type="evidence" value="ECO:0007669"/>
    <property type="project" value="InterPro"/>
</dbReference>
<keyword evidence="2" id="KW-0238">DNA-binding</keyword>
<evidence type="ECO:0000259" key="5">
    <source>
        <dbReference type="PROSITE" id="PS01124"/>
    </source>
</evidence>
<reference evidence="7 8" key="1">
    <citation type="submission" date="2019-07" db="EMBL/GenBank/DDBJ databases">
        <title>Genomic Encyclopedia of Type Strains, Phase III (KMG-III): the genomes of soil and plant-associated and newly described type strains.</title>
        <authorList>
            <person name="Whitman W."/>
        </authorList>
    </citation>
    <scope>NUCLEOTIDE SEQUENCE [LARGE SCALE GENOMIC DNA]</scope>
    <source>
        <strain evidence="7 8">BL24</strain>
    </source>
</reference>
<dbReference type="PROSITE" id="PS50110">
    <property type="entry name" value="RESPONSE_REGULATORY"/>
    <property type="match status" value="1"/>
</dbReference>
<dbReference type="GO" id="GO:0003700">
    <property type="term" value="F:DNA-binding transcription factor activity"/>
    <property type="evidence" value="ECO:0007669"/>
    <property type="project" value="InterPro"/>
</dbReference>
<dbReference type="PANTHER" id="PTHR43280:SF2">
    <property type="entry name" value="HTH-TYPE TRANSCRIPTIONAL REGULATOR EXSA"/>
    <property type="match status" value="1"/>
</dbReference>
<dbReference type="Gene3D" id="1.10.10.60">
    <property type="entry name" value="Homeodomain-like"/>
    <property type="match status" value="2"/>
</dbReference>
<evidence type="ECO:0000256" key="2">
    <source>
        <dbReference type="ARBA" id="ARBA00023125"/>
    </source>
</evidence>
<dbReference type="PROSITE" id="PS00041">
    <property type="entry name" value="HTH_ARAC_FAMILY_1"/>
    <property type="match status" value="1"/>
</dbReference>
<comment type="caution">
    <text evidence="7">The sequence shown here is derived from an EMBL/GenBank/DDBJ whole genome shotgun (WGS) entry which is preliminary data.</text>
</comment>
<gene>
    <name evidence="7" type="ORF">BCM02_109246</name>
</gene>
<dbReference type="PROSITE" id="PS01124">
    <property type="entry name" value="HTH_ARAC_FAMILY_2"/>
    <property type="match status" value="1"/>
</dbReference>
<keyword evidence="1" id="KW-0805">Transcription regulation</keyword>
<keyword evidence="4" id="KW-0597">Phosphoprotein</keyword>
<evidence type="ECO:0000256" key="4">
    <source>
        <dbReference type="PROSITE-ProRule" id="PRU00169"/>
    </source>
</evidence>
<dbReference type="InterPro" id="IPR018060">
    <property type="entry name" value="HTH_AraC"/>
</dbReference>
<evidence type="ECO:0000313" key="8">
    <source>
        <dbReference type="Proteomes" id="UP000323257"/>
    </source>
</evidence>
<dbReference type="InterPro" id="IPR018062">
    <property type="entry name" value="HTH_AraC-typ_CS"/>
</dbReference>
<dbReference type="Gene3D" id="3.40.50.2300">
    <property type="match status" value="1"/>
</dbReference>
<dbReference type="SMART" id="SM00448">
    <property type="entry name" value="REC"/>
    <property type="match status" value="1"/>
</dbReference>
<dbReference type="InterPro" id="IPR011006">
    <property type="entry name" value="CheY-like_superfamily"/>
</dbReference>
<sequence>MKLLIVDDEWIIADSLSTMEEWSERGLGVAGIAHNGYEAIRMLEDDAEIRLVISDIRMPDMDGLQLLQYIYEEKPDTQVILVSGYEDFAYARTALKYGAKGYLLKPIDTDELLEAVDRVLAQLKPPKADTAVAQLDAPPEAMSEAQPEAPMPELPYHADIVQRAKQYIQAHLHAPLSLSDVAETVHLTPHYLGQIFKNGCGMLFNTYLTQVRMEKACSLLVQTDLRIYEICERVGYIDSKYFGKVFQKHTGMTPNDYRQRHRG</sequence>
<dbReference type="CDD" id="cd17536">
    <property type="entry name" value="REC_YesN-like"/>
    <property type="match status" value="1"/>
</dbReference>
<dbReference type="SUPFAM" id="SSF52172">
    <property type="entry name" value="CheY-like"/>
    <property type="match status" value="1"/>
</dbReference>
<keyword evidence="8" id="KW-1185">Reference proteome</keyword>
<protein>
    <submittedName>
        <fullName evidence="7">Helix-turn-helix protein</fullName>
    </submittedName>
</protein>
<evidence type="ECO:0000256" key="1">
    <source>
        <dbReference type="ARBA" id="ARBA00023015"/>
    </source>
</evidence>
<dbReference type="Pfam" id="PF12833">
    <property type="entry name" value="HTH_18"/>
    <property type="match status" value="1"/>
</dbReference>
<dbReference type="AlphaFoldDB" id="A0A5S5BY53"/>
<dbReference type="Proteomes" id="UP000323257">
    <property type="component" value="Unassembled WGS sequence"/>
</dbReference>
<evidence type="ECO:0000313" key="7">
    <source>
        <dbReference type="EMBL" id="TYP71967.1"/>
    </source>
</evidence>